<dbReference type="Pfam" id="PF00857">
    <property type="entry name" value="Isochorismatase"/>
    <property type="match status" value="1"/>
</dbReference>
<dbReference type="SUPFAM" id="SSF52499">
    <property type="entry name" value="Isochorismatase-like hydrolases"/>
    <property type="match status" value="1"/>
</dbReference>
<proteinExistence type="inferred from homology"/>
<keyword evidence="4" id="KW-1185">Reference proteome</keyword>
<dbReference type="Proteomes" id="UP001061958">
    <property type="component" value="Unassembled WGS sequence"/>
</dbReference>
<dbReference type="InterPro" id="IPR050993">
    <property type="entry name" value="Isochorismatase_domain"/>
</dbReference>
<comment type="caution">
    <text evidence="3">The sequence shown here is derived from an EMBL/GenBank/DDBJ whole genome shotgun (WGS) entry which is preliminary data.</text>
</comment>
<name>A0A9C7PT46_9RHOD</name>
<reference evidence="3" key="2">
    <citation type="submission" date="2022-01" db="EMBL/GenBank/DDBJ databases">
        <authorList>
            <person name="Hirooka S."/>
            <person name="Miyagishima S.Y."/>
        </authorList>
    </citation>
    <scope>NUCLEOTIDE SEQUENCE</scope>
    <source>
        <strain evidence="3">NBRC 102759</strain>
    </source>
</reference>
<sequence>MSSRFSKVKPEECILLICDIQERFRSVIYQYPSVIHAAKILLESAELFKIPVIATEQYPRALGHTVEELDPQKMKVYEKTVFSMIVPEVEKCLLEHSLRRTAIIVGIETHVCVLQTTLDLLEKGYSVHIVTDGVSSQRTMDRSTAFRRLEQAGAWLTTYESLLFQLLRSKDNPSFKQISELCKRPRPDPGLNTL</sequence>
<gene>
    <name evidence="3" type="ORF">GpartN1_g1152.t1</name>
</gene>
<evidence type="ECO:0000313" key="3">
    <source>
        <dbReference type="EMBL" id="GJQ09361.1"/>
    </source>
</evidence>
<dbReference type="PANTHER" id="PTHR14119:SF3">
    <property type="entry name" value="ISOCHORISMATASE DOMAIN-CONTAINING PROTEIN 2"/>
    <property type="match status" value="1"/>
</dbReference>
<reference evidence="3" key="1">
    <citation type="journal article" date="2022" name="Proc. Natl. Acad. Sci. U.S.A.">
        <title>Life cycle and functional genomics of the unicellular red alga Galdieria for elucidating algal and plant evolution and industrial use.</title>
        <authorList>
            <person name="Hirooka S."/>
            <person name="Itabashi T."/>
            <person name="Ichinose T.M."/>
            <person name="Onuma R."/>
            <person name="Fujiwara T."/>
            <person name="Yamashita S."/>
            <person name="Jong L.W."/>
            <person name="Tomita R."/>
            <person name="Iwane A.H."/>
            <person name="Miyagishima S.Y."/>
        </authorList>
    </citation>
    <scope>NUCLEOTIDE SEQUENCE</scope>
    <source>
        <strain evidence="3">NBRC 102759</strain>
    </source>
</reference>
<feature type="domain" description="Isochorismatase-like" evidence="2">
    <location>
        <begin position="14"/>
        <end position="160"/>
    </location>
</feature>
<dbReference type="PANTHER" id="PTHR14119">
    <property type="entry name" value="HYDROLASE"/>
    <property type="match status" value="1"/>
</dbReference>
<evidence type="ECO:0000256" key="1">
    <source>
        <dbReference type="ARBA" id="ARBA00006336"/>
    </source>
</evidence>
<dbReference type="Gene3D" id="3.40.50.850">
    <property type="entry name" value="Isochorismatase-like"/>
    <property type="match status" value="1"/>
</dbReference>
<dbReference type="EMBL" id="BQMJ01000008">
    <property type="protein sequence ID" value="GJQ09361.1"/>
    <property type="molecule type" value="Genomic_DNA"/>
</dbReference>
<comment type="similarity">
    <text evidence="1">Belongs to the isochorismatase family.</text>
</comment>
<evidence type="ECO:0000259" key="2">
    <source>
        <dbReference type="Pfam" id="PF00857"/>
    </source>
</evidence>
<dbReference type="InterPro" id="IPR036380">
    <property type="entry name" value="Isochorismatase-like_sf"/>
</dbReference>
<evidence type="ECO:0000313" key="4">
    <source>
        <dbReference type="Proteomes" id="UP001061958"/>
    </source>
</evidence>
<dbReference type="CDD" id="cd01012">
    <property type="entry name" value="YcaC_related"/>
    <property type="match status" value="1"/>
</dbReference>
<dbReference type="AlphaFoldDB" id="A0A9C7PT46"/>
<accession>A0A9C7PT46</accession>
<dbReference type="OrthoDB" id="269496at2759"/>
<protein>
    <recommendedName>
        <fullName evidence="2">Isochorismatase-like domain-containing protein</fullName>
    </recommendedName>
</protein>
<dbReference type="InterPro" id="IPR000868">
    <property type="entry name" value="Isochorismatase-like_dom"/>
</dbReference>
<organism evidence="3 4">
    <name type="scientific">Galdieria partita</name>
    <dbReference type="NCBI Taxonomy" id="83374"/>
    <lineage>
        <taxon>Eukaryota</taxon>
        <taxon>Rhodophyta</taxon>
        <taxon>Bangiophyceae</taxon>
        <taxon>Galdieriales</taxon>
        <taxon>Galdieriaceae</taxon>
        <taxon>Galdieria</taxon>
    </lineage>
</organism>